<dbReference type="PANTHER" id="PTHR43048:SF5">
    <property type="entry name" value="BLR5325 PROTEIN"/>
    <property type="match status" value="1"/>
</dbReference>
<dbReference type="SUPFAM" id="SSF54593">
    <property type="entry name" value="Glyoxalase/Bleomycin resistance protein/Dihydroxybiphenyl dioxygenase"/>
    <property type="match status" value="1"/>
</dbReference>
<evidence type="ECO:0000256" key="1">
    <source>
        <dbReference type="ARBA" id="ARBA00022723"/>
    </source>
</evidence>
<name>A0ABS1M9B2_9NOCA</name>
<dbReference type="PROSITE" id="PS51819">
    <property type="entry name" value="VOC"/>
    <property type="match status" value="1"/>
</dbReference>
<dbReference type="Pfam" id="PF00903">
    <property type="entry name" value="Glyoxalase"/>
    <property type="match status" value="1"/>
</dbReference>
<dbReference type="Proteomes" id="UP000602198">
    <property type="component" value="Unassembled WGS sequence"/>
</dbReference>
<evidence type="ECO:0000259" key="2">
    <source>
        <dbReference type="PROSITE" id="PS51819"/>
    </source>
</evidence>
<dbReference type="CDD" id="cd06587">
    <property type="entry name" value="VOC"/>
    <property type="match status" value="1"/>
</dbReference>
<dbReference type="InterPro" id="IPR029068">
    <property type="entry name" value="Glyas_Bleomycin-R_OHBP_Dase"/>
</dbReference>
<keyword evidence="4" id="KW-1185">Reference proteome</keyword>
<keyword evidence="1" id="KW-0479">Metal-binding</keyword>
<gene>
    <name evidence="3" type="ORF">JK358_22820</name>
</gene>
<accession>A0ABS1M9B2</accession>
<evidence type="ECO:0000313" key="3">
    <source>
        <dbReference type="EMBL" id="MBL1077237.1"/>
    </source>
</evidence>
<proteinExistence type="predicted"/>
<dbReference type="PANTHER" id="PTHR43048">
    <property type="entry name" value="METHYLMALONYL-COA EPIMERASE"/>
    <property type="match status" value="1"/>
</dbReference>
<dbReference type="InterPro" id="IPR037523">
    <property type="entry name" value="VOC_core"/>
</dbReference>
<reference evidence="3 4" key="1">
    <citation type="submission" date="2021-01" db="EMBL/GenBank/DDBJ databases">
        <title>WGS of actinomycetes isolated from Thailand.</title>
        <authorList>
            <person name="Thawai C."/>
        </authorList>
    </citation>
    <scope>NUCLEOTIDE SEQUENCE [LARGE SCALE GENOMIC DNA]</scope>
    <source>
        <strain evidence="3 4">LPG 2</strain>
    </source>
</reference>
<organism evidence="3 4">
    <name type="scientific">Nocardia acididurans</name>
    <dbReference type="NCBI Taxonomy" id="2802282"/>
    <lineage>
        <taxon>Bacteria</taxon>
        <taxon>Bacillati</taxon>
        <taxon>Actinomycetota</taxon>
        <taxon>Actinomycetes</taxon>
        <taxon>Mycobacteriales</taxon>
        <taxon>Nocardiaceae</taxon>
        <taxon>Nocardia</taxon>
    </lineage>
</organism>
<comment type="caution">
    <text evidence="3">The sequence shown here is derived from an EMBL/GenBank/DDBJ whole genome shotgun (WGS) entry which is preliminary data.</text>
</comment>
<protein>
    <submittedName>
        <fullName evidence="3">VOC family protein</fullName>
    </submittedName>
</protein>
<dbReference type="EMBL" id="JAERRJ010000008">
    <property type="protein sequence ID" value="MBL1077237.1"/>
    <property type="molecule type" value="Genomic_DNA"/>
</dbReference>
<dbReference type="Gene3D" id="3.10.180.10">
    <property type="entry name" value="2,3-Dihydroxybiphenyl 1,2-Dioxygenase, domain 1"/>
    <property type="match status" value="1"/>
</dbReference>
<sequence length="134" mass="14601">MPGFVDNSLQVGITPRDLRRSMHFYREVLGVNYEVPLVTSGIVLHRFRIGAAVLKLAEGISAPAHNPAGGPPAATGLRWVSVDVDDLQAIVERLATVETSFVTPIMADESGTRFAIIEDPDGIWIELIQQVQSH</sequence>
<dbReference type="RefSeq" id="WP_201950024.1">
    <property type="nucleotide sequence ID" value="NZ_JAERRJ010000008.1"/>
</dbReference>
<dbReference type="InterPro" id="IPR004360">
    <property type="entry name" value="Glyas_Fos-R_dOase_dom"/>
</dbReference>
<evidence type="ECO:0000313" key="4">
    <source>
        <dbReference type="Proteomes" id="UP000602198"/>
    </source>
</evidence>
<feature type="domain" description="VOC" evidence="2">
    <location>
        <begin position="7"/>
        <end position="130"/>
    </location>
</feature>
<dbReference type="InterPro" id="IPR051785">
    <property type="entry name" value="MMCE/EMCE_epimerase"/>
</dbReference>